<organism evidence="8 9">
    <name type="scientific">Galeopterus variegatus</name>
    <name type="common">Malayan flying lemur</name>
    <name type="synonym">Cynocephalus variegatus</name>
    <dbReference type="NCBI Taxonomy" id="482537"/>
    <lineage>
        <taxon>Eukaryota</taxon>
        <taxon>Metazoa</taxon>
        <taxon>Chordata</taxon>
        <taxon>Craniata</taxon>
        <taxon>Vertebrata</taxon>
        <taxon>Euteleostomi</taxon>
        <taxon>Mammalia</taxon>
        <taxon>Eutheria</taxon>
        <taxon>Euarchontoglires</taxon>
        <taxon>Dermoptera</taxon>
        <taxon>Cynocephalidae</taxon>
        <taxon>Galeopterus</taxon>
    </lineage>
</organism>
<evidence type="ECO:0000256" key="5">
    <source>
        <dbReference type="PROSITE-ProRule" id="PRU00042"/>
    </source>
</evidence>
<name>A0ABM0RP74_GALVR</name>
<evidence type="ECO:0000256" key="1">
    <source>
        <dbReference type="ARBA" id="ARBA00022723"/>
    </source>
</evidence>
<feature type="domain" description="C2H2-type" evidence="6">
    <location>
        <begin position="262"/>
        <end position="289"/>
    </location>
</feature>
<dbReference type="PANTHER" id="PTHR24381:SF455">
    <property type="entry name" value="RB-ASSOCIATED KRAB ZINC FINGER PROTEIN-RELATED"/>
    <property type="match status" value="1"/>
</dbReference>
<dbReference type="RefSeq" id="XP_008582415.1">
    <property type="nucleotide sequence ID" value="XM_008584193.1"/>
</dbReference>
<keyword evidence="1" id="KW-0479">Metal-binding</keyword>
<dbReference type="PROSITE" id="PS50805">
    <property type="entry name" value="KRAB"/>
    <property type="match status" value="1"/>
</dbReference>
<evidence type="ECO:0000256" key="3">
    <source>
        <dbReference type="ARBA" id="ARBA00022771"/>
    </source>
</evidence>
<dbReference type="Pfam" id="PF01352">
    <property type="entry name" value="KRAB"/>
    <property type="match status" value="1"/>
</dbReference>
<evidence type="ECO:0000259" key="7">
    <source>
        <dbReference type="PROSITE" id="PS50805"/>
    </source>
</evidence>
<dbReference type="PROSITE" id="PS50157">
    <property type="entry name" value="ZINC_FINGER_C2H2_2"/>
    <property type="match status" value="2"/>
</dbReference>
<evidence type="ECO:0000256" key="2">
    <source>
        <dbReference type="ARBA" id="ARBA00022737"/>
    </source>
</evidence>
<dbReference type="InterPro" id="IPR001909">
    <property type="entry name" value="KRAB"/>
</dbReference>
<dbReference type="InterPro" id="IPR036051">
    <property type="entry name" value="KRAB_dom_sf"/>
</dbReference>
<proteinExistence type="predicted"/>
<sequence length="413" mass="47772">MLPECTMFFQEQEKMYKSPELVSFEDVAVDFTWEEWQELNDAQRTLYRDVMLETYSSLVSLGHCISKPEVILKLEKGAEPWMIEENPNQSLPDVLIVSDLIERSKESHGRYLWQGVIINGNQSTEKRVELGKSLNLSSKHILNLVINNGNYSGVGHEEFNICQNALLPETDTMHAEEKPDELNISEKLQRHHEHLSQHPKIPTGEPFEYSGKGRSSNTVPIIFTCKKVHMGETTCKYSEYGKVCNKSAVIAQEITQVEKKTFQCDVCEKMFYKKAKLTQHQIIHTGEKHDKYSECQTSFIKKSYLISYQETSTGKQFYPCNEQEKFLYQKSDFTVHHRIPIEEMSYGFIKCAKNFHENSLISCHQAIHTSEKSCECNGCKKSFYHNSTLTICQRVDVSKNPYECEEKIKLQQA</sequence>
<keyword evidence="8" id="KW-1185">Reference proteome</keyword>
<feature type="domain" description="KRAB" evidence="7">
    <location>
        <begin position="22"/>
        <end position="93"/>
    </location>
</feature>
<protein>
    <submittedName>
        <fullName evidence="9">Zinc finger protein 717-like</fullName>
    </submittedName>
</protein>
<keyword evidence="4" id="KW-0862">Zinc</keyword>
<dbReference type="PROSITE" id="PS00028">
    <property type="entry name" value="ZINC_FINGER_C2H2_1"/>
    <property type="match status" value="1"/>
</dbReference>
<evidence type="ECO:0000313" key="9">
    <source>
        <dbReference type="RefSeq" id="XP_008582415.1"/>
    </source>
</evidence>
<evidence type="ECO:0000259" key="6">
    <source>
        <dbReference type="PROSITE" id="PS50157"/>
    </source>
</evidence>
<feature type="domain" description="C2H2-type" evidence="6">
    <location>
        <begin position="346"/>
        <end position="373"/>
    </location>
</feature>
<reference evidence="9" key="1">
    <citation type="submission" date="2025-08" db="UniProtKB">
        <authorList>
            <consortium name="RefSeq"/>
        </authorList>
    </citation>
    <scope>IDENTIFICATION</scope>
</reference>
<keyword evidence="3 5" id="KW-0863">Zinc-finger</keyword>
<gene>
    <name evidence="9" type="primary">LOC103599978</name>
</gene>
<evidence type="ECO:0000313" key="8">
    <source>
        <dbReference type="Proteomes" id="UP000694923"/>
    </source>
</evidence>
<evidence type="ECO:0000256" key="4">
    <source>
        <dbReference type="ARBA" id="ARBA00022833"/>
    </source>
</evidence>
<dbReference type="PANTHER" id="PTHR24381">
    <property type="entry name" value="ZINC FINGER PROTEIN"/>
    <property type="match status" value="1"/>
</dbReference>
<dbReference type="Gene3D" id="6.10.140.140">
    <property type="match status" value="1"/>
</dbReference>
<dbReference type="GeneID" id="103599978"/>
<dbReference type="Gene3D" id="3.30.160.60">
    <property type="entry name" value="Classic Zinc Finger"/>
    <property type="match status" value="3"/>
</dbReference>
<accession>A0ABM0RP74</accession>
<keyword evidence="2" id="KW-0677">Repeat</keyword>
<dbReference type="SMART" id="SM00349">
    <property type="entry name" value="KRAB"/>
    <property type="match status" value="1"/>
</dbReference>
<dbReference type="SUPFAM" id="SSF109640">
    <property type="entry name" value="KRAB domain (Kruppel-associated box)"/>
    <property type="match status" value="1"/>
</dbReference>
<dbReference type="SUPFAM" id="SSF57667">
    <property type="entry name" value="beta-beta-alpha zinc fingers"/>
    <property type="match status" value="3"/>
</dbReference>
<dbReference type="InterPro" id="IPR013087">
    <property type="entry name" value="Znf_C2H2_type"/>
</dbReference>
<dbReference type="InterPro" id="IPR036236">
    <property type="entry name" value="Znf_C2H2_sf"/>
</dbReference>
<dbReference type="Proteomes" id="UP000694923">
    <property type="component" value="Unplaced"/>
</dbReference>
<dbReference type="CDD" id="cd07765">
    <property type="entry name" value="KRAB_A-box"/>
    <property type="match status" value="1"/>
</dbReference>